<reference evidence="1 2" key="2">
    <citation type="journal article" date="2011" name="J. Bacteriol.">
        <title>Complete genome sequences for the anaerobic, extremely thermophilic plant biomass-degrading bacteria Caldicellulosiruptor hydrothermalis, Caldicellulosiruptor kristjanssonii, Caldicellulosiruptor kronotskyensis, Caldicellulosiruptor owensenis, and Caldicellulosiruptor lactoaceticus.</title>
        <authorList>
            <person name="Blumer-Schuette S.E."/>
            <person name="Ozdemir I."/>
            <person name="Mistry D."/>
            <person name="Lucas S."/>
            <person name="Lapidus A."/>
            <person name="Cheng J.F."/>
            <person name="Goodwin L.A."/>
            <person name="Pitluck S."/>
            <person name="Land M.L."/>
            <person name="Hauser L.J."/>
            <person name="Woyke T."/>
            <person name="Mikhailova N."/>
            <person name="Pati A."/>
            <person name="Kyrpides N.C."/>
            <person name="Ivanova N."/>
            <person name="Detter J.C."/>
            <person name="Walston-Davenport K."/>
            <person name="Han S."/>
            <person name="Adams M.W."/>
            <person name="Kelly R.M."/>
        </authorList>
    </citation>
    <scope>NUCLEOTIDE SEQUENCE [LARGE SCALE GENOMIC DNA]</scope>
    <source>
        <strain evidence="2">ATCC 700167 / DSM 13100 / OL</strain>
    </source>
</reference>
<name>E4Q2C0_CALOW</name>
<dbReference type="AlphaFoldDB" id="E4Q2C0"/>
<reference key="1">
    <citation type="submission" date="2010-09" db="EMBL/GenBank/DDBJ databases">
        <title>Complete sequence of Caldicellulosiruptor owensensis OL.</title>
        <authorList>
            <consortium name="US DOE Joint Genome Institute"/>
            <person name="Lucas S."/>
            <person name="Copeland A."/>
            <person name="Lapidus A."/>
            <person name="Cheng J.-F."/>
            <person name="Bruce D."/>
            <person name="Goodwin L."/>
            <person name="Pitluck S."/>
            <person name="Davenport K."/>
            <person name="Detter J.C."/>
            <person name="Han C."/>
            <person name="Tapia R."/>
            <person name="Land M."/>
            <person name="Hauser L."/>
            <person name="Chang Y.-J."/>
            <person name="Jeffries C."/>
            <person name="Kyrpides N."/>
            <person name="Ivanova N."/>
            <person name="Mikhailova N."/>
            <person name="Blumer-Schuette S.E."/>
            <person name="Kelly R.M."/>
            <person name="Woyke T."/>
        </authorList>
    </citation>
    <scope>NUCLEOTIDE SEQUENCE</scope>
    <source>
        <strain>OL</strain>
    </source>
</reference>
<evidence type="ECO:0000313" key="1">
    <source>
        <dbReference type="EMBL" id="ADQ03748.1"/>
    </source>
</evidence>
<dbReference type="NCBIfam" id="NF047340">
    <property type="entry name" value="Athe_2463_dom"/>
    <property type="match status" value="1"/>
</dbReference>
<keyword evidence="2" id="KW-1185">Reference proteome</keyword>
<dbReference type="Proteomes" id="UP000006889">
    <property type="component" value="Chromosome"/>
</dbReference>
<dbReference type="EMBL" id="CP002216">
    <property type="protein sequence ID" value="ADQ03748.1"/>
    <property type="molecule type" value="Genomic_DNA"/>
</dbReference>
<protein>
    <submittedName>
        <fullName evidence="1">Uncharacterized protein</fullName>
    </submittedName>
</protein>
<dbReference type="STRING" id="632518.Calow_0140"/>
<sequence length="381" mass="42709">MKRIFKSKGKNKSLALFLVLVFVFELTVQFLPVIRAYAIDYSAVANNYYEMGFDSYNGITRDDVLRDVLPQGTKKYIDIPGYGTFYLNTEYAIDYRKAVYGLPGSVPGNPYGATKVSYSANPWKPSSVGYWWIKEYTPGVATIVPPHTSGATRVIFQYDGLRADGKPYQNPYWSVNGDEILSWSDLTSSNLASKTDTDVRAKYSSLVAQDRSAGLSASMKTAIFNTYIKSPNWFLAAISSNKSIDGRYINELSWLTENLVFSKGVVIGTAKEGYLQVILFFRKNGQVAPVKFTGAINKMLPDQSKVQSYSISYSSSLPKTSDGSAFVFDPAKNSTADVRLTIKGVFYDTEQGIADYDKWYFVRNDVLQHRTIQKVMTRPQQ</sequence>
<dbReference type="OrthoDB" id="9825276at2"/>
<gene>
    <name evidence="1" type="ordered locus">Calow_0140</name>
</gene>
<dbReference type="RefSeq" id="WP_013411162.1">
    <property type="nucleotide sequence ID" value="NC_014657.1"/>
</dbReference>
<accession>E4Q2C0</accession>
<evidence type="ECO:0000313" key="2">
    <source>
        <dbReference type="Proteomes" id="UP000006889"/>
    </source>
</evidence>
<dbReference type="KEGG" id="cow:Calow_0140"/>
<organism evidence="1 2">
    <name type="scientific">Caldicellulosiruptor owensensis (strain ATCC 700167 / DSM 13100 / OL)</name>
    <dbReference type="NCBI Taxonomy" id="632518"/>
    <lineage>
        <taxon>Bacteria</taxon>
        <taxon>Bacillati</taxon>
        <taxon>Bacillota</taxon>
        <taxon>Bacillota incertae sedis</taxon>
        <taxon>Caldicellulosiruptorales</taxon>
        <taxon>Caldicellulosiruptoraceae</taxon>
        <taxon>Caldicellulosiruptor</taxon>
    </lineage>
</organism>
<dbReference type="HOGENOM" id="CLU_724978_0_0_9"/>
<proteinExistence type="predicted"/>